<dbReference type="EMBL" id="SDMR01000002">
    <property type="protein sequence ID" value="TBT95943.1"/>
    <property type="molecule type" value="Genomic_DNA"/>
</dbReference>
<dbReference type="InterPro" id="IPR007313">
    <property type="entry name" value="FxsA"/>
</dbReference>
<protein>
    <submittedName>
        <fullName evidence="3">FxsA family protein</fullName>
    </submittedName>
</protein>
<sequence length="172" mass="17956">MRRSTWVLVGLGCLAIAEVAVLAAVGQRIGALPLVGILVAEALLGGWLVRHEGSKAWASLRAAQADPDRRGAALTDAALVLVGALLIMLPGFISDAVGALFLLPPTRGVAKAGVVGLFRSLTRKYRDQADLLATRVDRGSVVEGSVADASATDEAARRRPNETEVIKGEIEP</sequence>
<feature type="transmembrane region" description="Helical" evidence="2">
    <location>
        <begin position="33"/>
        <end position="50"/>
    </location>
</feature>
<evidence type="ECO:0000313" key="4">
    <source>
        <dbReference type="Proteomes" id="UP000291933"/>
    </source>
</evidence>
<dbReference type="Pfam" id="PF04186">
    <property type="entry name" value="FxsA"/>
    <property type="match status" value="1"/>
</dbReference>
<dbReference type="PANTHER" id="PTHR35335:SF1">
    <property type="entry name" value="UPF0716 PROTEIN FXSA"/>
    <property type="match status" value="1"/>
</dbReference>
<feature type="compositionally biased region" description="Basic and acidic residues" evidence="1">
    <location>
        <begin position="154"/>
        <end position="172"/>
    </location>
</feature>
<keyword evidence="2" id="KW-0472">Membrane</keyword>
<keyword evidence="2" id="KW-0812">Transmembrane</keyword>
<dbReference type="Proteomes" id="UP000291933">
    <property type="component" value="Unassembled WGS sequence"/>
</dbReference>
<feature type="transmembrane region" description="Helical" evidence="2">
    <location>
        <begin position="71"/>
        <end position="93"/>
    </location>
</feature>
<name>A0A4Q9KN31_PROTD</name>
<dbReference type="GO" id="GO:0016020">
    <property type="term" value="C:membrane"/>
    <property type="evidence" value="ECO:0007669"/>
    <property type="project" value="InterPro"/>
</dbReference>
<dbReference type="OrthoDB" id="9792788at2"/>
<dbReference type="AlphaFoldDB" id="A0A4Q9KN31"/>
<evidence type="ECO:0000256" key="1">
    <source>
        <dbReference type="SAM" id="MobiDB-lite"/>
    </source>
</evidence>
<evidence type="ECO:0000256" key="2">
    <source>
        <dbReference type="SAM" id="Phobius"/>
    </source>
</evidence>
<evidence type="ECO:0000313" key="3">
    <source>
        <dbReference type="EMBL" id="TBT95943.1"/>
    </source>
</evidence>
<accession>A0A4Q9KN31</accession>
<keyword evidence="2" id="KW-1133">Transmembrane helix</keyword>
<dbReference type="PANTHER" id="PTHR35335">
    <property type="entry name" value="UPF0716 PROTEIN FXSA"/>
    <property type="match status" value="1"/>
</dbReference>
<comment type="caution">
    <text evidence="3">The sequence shown here is derived from an EMBL/GenBank/DDBJ whole genome shotgun (WGS) entry which is preliminary data.</text>
</comment>
<gene>
    <name evidence="3" type="ORF">ET996_02935</name>
</gene>
<dbReference type="NCBIfam" id="NF008528">
    <property type="entry name" value="PRK11463.1-2"/>
    <property type="match status" value="1"/>
</dbReference>
<reference evidence="3 4" key="1">
    <citation type="submission" date="2019-01" db="EMBL/GenBank/DDBJ databases">
        <title>Lactibacter flavus gen. nov., sp. nov., a novel bacterium of the family Propionibacteriaceae isolated from raw milk and dairy products.</title>
        <authorList>
            <person name="Huptas C."/>
            <person name="Wenning M."/>
            <person name="Breitenwieser F."/>
            <person name="Doll E."/>
            <person name="Von Neubeck M."/>
            <person name="Busse H.-J."/>
            <person name="Scherer S."/>
        </authorList>
    </citation>
    <scope>NUCLEOTIDE SEQUENCE [LARGE SCALE GENOMIC DNA]</scope>
    <source>
        <strain evidence="3 4">DSM 22130</strain>
    </source>
</reference>
<proteinExistence type="predicted"/>
<feature type="region of interest" description="Disordered" evidence="1">
    <location>
        <begin position="152"/>
        <end position="172"/>
    </location>
</feature>
<organism evidence="3 4">
    <name type="scientific">Propioniciclava tarda</name>
    <dbReference type="NCBI Taxonomy" id="433330"/>
    <lineage>
        <taxon>Bacteria</taxon>
        <taxon>Bacillati</taxon>
        <taxon>Actinomycetota</taxon>
        <taxon>Actinomycetes</taxon>
        <taxon>Propionibacteriales</taxon>
        <taxon>Propionibacteriaceae</taxon>
        <taxon>Propioniciclava</taxon>
    </lineage>
</organism>
<keyword evidence="4" id="KW-1185">Reference proteome</keyword>
<dbReference type="RefSeq" id="WP_131171058.1">
    <property type="nucleotide sequence ID" value="NZ_FXTL01000002.1"/>
</dbReference>